<proteinExistence type="predicted"/>
<evidence type="ECO:0000256" key="2">
    <source>
        <dbReference type="ARBA" id="ARBA00022771"/>
    </source>
</evidence>
<gene>
    <name evidence="8" type="ORF">AOCH_001898</name>
</gene>
<comment type="caution">
    <text evidence="8">The sequence shown here is derived from an EMBL/GenBank/DDBJ whole genome shotgun (WGS) entry which is preliminary data.</text>
</comment>
<dbReference type="VEuPathDB" id="FungiDB:P175DRAFT_0467687"/>
<keyword evidence="3" id="KW-0862">Zinc</keyword>
<keyword evidence="1" id="KW-0479">Metal-binding</keyword>
<dbReference type="InterPro" id="IPR002893">
    <property type="entry name" value="Znf_MYND"/>
</dbReference>
<dbReference type="GO" id="GO:0005634">
    <property type="term" value="C:nucleus"/>
    <property type="evidence" value="ECO:0007669"/>
    <property type="project" value="TreeGrafter"/>
</dbReference>
<keyword evidence="2 4" id="KW-0863">Zinc-finger</keyword>
<dbReference type="PROSITE" id="PS01360">
    <property type="entry name" value="ZF_MYND_1"/>
    <property type="match status" value="1"/>
</dbReference>
<dbReference type="PROSITE" id="PS50280">
    <property type="entry name" value="SET"/>
    <property type="match status" value="1"/>
</dbReference>
<organism evidence="8 9">
    <name type="scientific">Aspergillus ochraceoroseus</name>
    <dbReference type="NCBI Taxonomy" id="138278"/>
    <lineage>
        <taxon>Eukaryota</taxon>
        <taxon>Fungi</taxon>
        <taxon>Dikarya</taxon>
        <taxon>Ascomycota</taxon>
        <taxon>Pezizomycotina</taxon>
        <taxon>Eurotiomycetes</taxon>
        <taxon>Eurotiomycetidae</taxon>
        <taxon>Eurotiales</taxon>
        <taxon>Aspergillaceae</taxon>
        <taxon>Aspergillus</taxon>
        <taxon>Aspergillus subgen. Nidulantes</taxon>
    </lineage>
</organism>
<dbReference type="Gene3D" id="6.10.140.2220">
    <property type="match status" value="1"/>
</dbReference>
<dbReference type="SUPFAM" id="SSF82199">
    <property type="entry name" value="SET domain"/>
    <property type="match status" value="1"/>
</dbReference>
<dbReference type="Pfam" id="PF00856">
    <property type="entry name" value="SET"/>
    <property type="match status" value="1"/>
</dbReference>
<dbReference type="EMBL" id="JYKN01003474">
    <property type="protein sequence ID" value="KKK12381.1"/>
    <property type="molecule type" value="Genomic_DNA"/>
</dbReference>
<dbReference type="Pfam" id="PF01753">
    <property type="entry name" value="zf-MYND"/>
    <property type="match status" value="1"/>
</dbReference>
<feature type="domain" description="MYND-type" evidence="7">
    <location>
        <begin position="59"/>
        <end position="104"/>
    </location>
</feature>
<feature type="region of interest" description="Disordered" evidence="5">
    <location>
        <begin position="1"/>
        <end position="21"/>
    </location>
</feature>
<keyword evidence="9" id="KW-1185">Reference proteome</keyword>
<evidence type="ECO:0000256" key="3">
    <source>
        <dbReference type="ARBA" id="ARBA00022833"/>
    </source>
</evidence>
<evidence type="ECO:0000256" key="5">
    <source>
        <dbReference type="SAM" id="MobiDB-lite"/>
    </source>
</evidence>
<dbReference type="Gene3D" id="1.10.220.160">
    <property type="match status" value="1"/>
</dbReference>
<sequence>MSREAFLPSIQTKTTPGPAPGGLGRGLFASADVNSGDDILHIQSPFVAVLDTQRLEDTCSGCFGRKQLEDEAISLRGCTGCQVVKYCDRTCQAKDWKSGHSLECSIFQKLTPRVLPNNARAVLRMVLRSGRKKYTSQESDLFVQLETHIREIRDENPAQWERIALSSKAVKAYSGTDMEEETISAFGAKLDLNSFNLTNVLYDRVGLYLHPYASLINHSCDYNSVVGFDGDELFIKAVRPIKKDQQIFISYIDATNPTHRRKKELRERYFFTCECLKCSNPSPSPNDIQNNLSTPTPTPTLTLTPAMEAIERRAYSLLDSSSAATTPETTTTAAATSSEIQSTLIRLLQSQSKEQQSIITTQPLISLRDELIATLIAAGKFKSAFLQAAIRYLRIDPVVYPYDGHPLRYLHAWALARLAMHLSQHIDAASPRSGAEAEAEAEAERLTGLDFSLVVWVVLRRLLGREEGGCTVPGFRRMVRRAFVEVRGEFVRNGVDLKGLEGAGMREWGRVEEVVAAVLGEDGNARELSAR</sequence>
<dbReference type="Proteomes" id="UP000034947">
    <property type="component" value="Unassembled WGS sequence"/>
</dbReference>
<evidence type="ECO:0000256" key="4">
    <source>
        <dbReference type="PROSITE-ProRule" id="PRU00134"/>
    </source>
</evidence>
<protein>
    <submittedName>
        <fullName evidence="8">Uncharacterized protein</fullName>
    </submittedName>
</protein>
<dbReference type="OrthoDB" id="5945798at2759"/>
<evidence type="ECO:0000313" key="9">
    <source>
        <dbReference type="Proteomes" id="UP000034947"/>
    </source>
</evidence>
<dbReference type="PANTHER" id="PTHR12197:SF251">
    <property type="entry name" value="EG:BACR7C10.4 PROTEIN"/>
    <property type="match status" value="1"/>
</dbReference>
<dbReference type="AlphaFoldDB" id="A0A0F8UNG3"/>
<dbReference type="InterPro" id="IPR050869">
    <property type="entry name" value="H3K4_H4K5_MeTrfase"/>
</dbReference>
<evidence type="ECO:0000259" key="7">
    <source>
        <dbReference type="PROSITE" id="PS50865"/>
    </source>
</evidence>
<evidence type="ECO:0000313" key="8">
    <source>
        <dbReference type="EMBL" id="KKK12381.1"/>
    </source>
</evidence>
<dbReference type="GO" id="GO:0008270">
    <property type="term" value="F:zinc ion binding"/>
    <property type="evidence" value="ECO:0007669"/>
    <property type="project" value="UniProtKB-KW"/>
</dbReference>
<dbReference type="PANTHER" id="PTHR12197">
    <property type="entry name" value="HISTONE-LYSINE N-METHYLTRANSFERASE SMYD"/>
    <property type="match status" value="1"/>
</dbReference>
<accession>A0A0F8UNG3</accession>
<dbReference type="Gene3D" id="2.170.270.10">
    <property type="entry name" value="SET domain"/>
    <property type="match status" value="1"/>
</dbReference>
<evidence type="ECO:0000256" key="1">
    <source>
        <dbReference type="ARBA" id="ARBA00022723"/>
    </source>
</evidence>
<feature type="domain" description="SET" evidence="6">
    <location>
        <begin position="8"/>
        <end position="252"/>
    </location>
</feature>
<name>A0A0F8UNG3_9EURO</name>
<dbReference type="PROSITE" id="PS50865">
    <property type="entry name" value="ZF_MYND_2"/>
    <property type="match status" value="1"/>
</dbReference>
<dbReference type="InterPro" id="IPR001214">
    <property type="entry name" value="SET_dom"/>
</dbReference>
<reference evidence="8 9" key="1">
    <citation type="submission" date="2015-02" db="EMBL/GenBank/DDBJ databases">
        <title>Draft Genome Sequences of Two Closely-Related Aflatoxigenic Aspergillus Species Obtained from the Cote d'Ivoire.</title>
        <authorList>
            <person name="Moore G.G."/>
            <person name="Beltz S.B."/>
            <person name="Mack B.M."/>
        </authorList>
    </citation>
    <scope>NUCLEOTIDE SEQUENCE [LARGE SCALE GENOMIC DNA]</scope>
    <source>
        <strain evidence="8 9">SRRC1432</strain>
    </source>
</reference>
<dbReference type="InterPro" id="IPR046341">
    <property type="entry name" value="SET_dom_sf"/>
</dbReference>
<evidence type="ECO:0000259" key="6">
    <source>
        <dbReference type="PROSITE" id="PS50280"/>
    </source>
</evidence>